<evidence type="ECO:0000313" key="3">
    <source>
        <dbReference type="Proteomes" id="UP000728032"/>
    </source>
</evidence>
<protein>
    <recommendedName>
        <fullName evidence="1">Enoyl reductase (ER) domain-containing protein</fullName>
    </recommendedName>
</protein>
<dbReference type="InterPro" id="IPR002364">
    <property type="entry name" value="Quin_OxRdtase/zeta-crystal_CS"/>
</dbReference>
<dbReference type="PROSITE" id="PS01162">
    <property type="entry name" value="QOR_ZETA_CRYSTAL"/>
    <property type="match status" value="1"/>
</dbReference>
<dbReference type="Gene3D" id="3.40.50.720">
    <property type="entry name" value="NAD(P)-binding Rossmann-like Domain"/>
    <property type="match status" value="1"/>
</dbReference>
<dbReference type="SUPFAM" id="SSF50129">
    <property type="entry name" value="GroES-like"/>
    <property type="match status" value="1"/>
</dbReference>
<dbReference type="GO" id="GO:0005739">
    <property type="term" value="C:mitochondrion"/>
    <property type="evidence" value="ECO:0007669"/>
    <property type="project" value="TreeGrafter"/>
</dbReference>
<dbReference type="InterPro" id="IPR020843">
    <property type="entry name" value="ER"/>
</dbReference>
<gene>
    <name evidence="2" type="ORF">ONB1V03_LOCUS5594</name>
</gene>
<feature type="non-terminal residue" evidence="2">
    <location>
        <position position="1"/>
    </location>
</feature>
<dbReference type="InterPro" id="IPR036291">
    <property type="entry name" value="NAD(P)-bd_dom_sf"/>
</dbReference>
<dbReference type="PANTHER" id="PTHR43677">
    <property type="entry name" value="SHORT-CHAIN DEHYDROGENASE/REDUCTASE"/>
    <property type="match status" value="1"/>
</dbReference>
<proteinExistence type="predicted"/>
<dbReference type="Gene3D" id="3.90.180.10">
    <property type="entry name" value="Medium-chain alcohol dehydrogenases, catalytic domain"/>
    <property type="match status" value="1"/>
</dbReference>
<dbReference type="GO" id="GO:0016491">
    <property type="term" value="F:oxidoreductase activity"/>
    <property type="evidence" value="ECO:0007669"/>
    <property type="project" value="InterPro"/>
</dbReference>
<accession>A0A7R9LS29</accession>
<dbReference type="InterPro" id="IPR011032">
    <property type="entry name" value="GroES-like_sf"/>
</dbReference>
<feature type="domain" description="Enoyl reductase (ER)" evidence="1">
    <location>
        <begin position="25"/>
        <end position="282"/>
    </location>
</feature>
<dbReference type="GO" id="GO:0008270">
    <property type="term" value="F:zinc ion binding"/>
    <property type="evidence" value="ECO:0007669"/>
    <property type="project" value="InterPro"/>
</dbReference>
<keyword evidence="3" id="KW-1185">Reference proteome</keyword>
<dbReference type="AlphaFoldDB" id="A0A7R9LS29"/>
<dbReference type="Proteomes" id="UP000728032">
    <property type="component" value="Unassembled WGS sequence"/>
</dbReference>
<dbReference type="SUPFAM" id="SSF51735">
    <property type="entry name" value="NAD(P)-binding Rossmann-fold domains"/>
    <property type="match status" value="1"/>
</dbReference>
<dbReference type="Pfam" id="PF00107">
    <property type="entry name" value="ADH_zinc_N"/>
    <property type="match status" value="1"/>
</dbReference>
<dbReference type="InterPro" id="IPR051397">
    <property type="entry name" value="Zn-ADH-like_protein"/>
</dbReference>
<dbReference type="EMBL" id="OC917110">
    <property type="protein sequence ID" value="CAD7646180.1"/>
    <property type="molecule type" value="Genomic_DNA"/>
</dbReference>
<reference evidence="2" key="1">
    <citation type="submission" date="2020-11" db="EMBL/GenBank/DDBJ databases">
        <authorList>
            <person name="Tran Van P."/>
        </authorList>
    </citation>
    <scope>NUCLEOTIDE SEQUENCE</scope>
</reference>
<organism evidence="2">
    <name type="scientific">Oppiella nova</name>
    <dbReference type="NCBI Taxonomy" id="334625"/>
    <lineage>
        <taxon>Eukaryota</taxon>
        <taxon>Metazoa</taxon>
        <taxon>Ecdysozoa</taxon>
        <taxon>Arthropoda</taxon>
        <taxon>Chelicerata</taxon>
        <taxon>Arachnida</taxon>
        <taxon>Acari</taxon>
        <taxon>Acariformes</taxon>
        <taxon>Sarcoptiformes</taxon>
        <taxon>Oribatida</taxon>
        <taxon>Brachypylina</taxon>
        <taxon>Oppioidea</taxon>
        <taxon>Oppiidae</taxon>
        <taxon>Oppiella</taxon>
    </lineage>
</organism>
<dbReference type="EMBL" id="CAJPVJ010002285">
    <property type="protein sequence ID" value="CAG2166065.1"/>
    <property type="molecule type" value="Genomic_DNA"/>
</dbReference>
<dbReference type="PANTHER" id="PTHR43677:SF3">
    <property type="entry name" value="PROSTAGLANDIN REDUCTASE 3"/>
    <property type="match status" value="1"/>
</dbReference>
<sequence>HHRDLKPDNILIDRNGRNVFKMTANFREAVKIVDTPLVLPGADQVRVRVVYAGANAADVNVTAGRYMVGGTVPFDCGLDYATERELTPVPSLNPAFTSILPTGLTAYIGLDEAGRIEIGDKVLITASAGGTGHIAVQYAKQKGCFVIGMTSSGEKAKVLKGLGADRVINYKTENLDEVLTNEFPKGIDVVWETIGGQVLETLFNHLAPKGRLVVLGFTDSYKSENVKEVLRHGYGFHWVDLCKNRYSEYNNGYFDLAPKYVKQLIDDIETKKLRILRLTPPL</sequence>
<dbReference type="InterPro" id="IPR013149">
    <property type="entry name" value="ADH-like_C"/>
</dbReference>
<evidence type="ECO:0000313" key="2">
    <source>
        <dbReference type="EMBL" id="CAD7646180.1"/>
    </source>
</evidence>
<dbReference type="SMART" id="SM00829">
    <property type="entry name" value="PKS_ER"/>
    <property type="match status" value="1"/>
</dbReference>
<dbReference type="OrthoDB" id="48317at2759"/>
<evidence type="ECO:0000259" key="1">
    <source>
        <dbReference type="SMART" id="SM00829"/>
    </source>
</evidence>
<name>A0A7R9LS29_9ACAR</name>